<gene>
    <name evidence="1" type="ORF">BJ878DRAFT_512641</name>
</gene>
<dbReference type="Proteomes" id="UP000887226">
    <property type="component" value="Unassembled WGS sequence"/>
</dbReference>
<dbReference type="EMBL" id="MU254013">
    <property type="protein sequence ID" value="KAG9243015.1"/>
    <property type="molecule type" value="Genomic_DNA"/>
</dbReference>
<dbReference type="OrthoDB" id="3938544at2759"/>
<evidence type="ECO:0000313" key="1">
    <source>
        <dbReference type="EMBL" id="KAG9243015.1"/>
    </source>
</evidence>
<proteinExistence type="predicted"/>
<reference evidence="1" key="1">
    <citation type="journal article" date="2021" name="IMA Fungus">
        <title>Genomic characterization of three marine fungi, including Emericellopsis atlantica sp. nov. with signatures of a generalist lifestyle and marine biomass degradation.</title>
        <authorList>
            <person name="Hagestad O.C."/>
            <person name="Hou L."/>
            <person name="Andersen J.H."/>
            <person name="Hansen E.H."/>
            <person name="Altermark B."/>
            <person name="Li C."/>
            <person name="Kuhnert E."/>
            <person name="Cox R.J."/>
            <person name="Crous P.W."/>
            <person name="Spatafora J.W."/>
            <person name="Lail K."/>
            <person name="Amirebrahimi M."/>
            <person name="Lipzen A."/>
            <person name="Pangilinan J."/>
            <person name="Andreopoulos W."/>
            <person name="Hayes R.D."/>
            <person name="Ng V."/>
            <person name="Grigoriev I.V."/>
            <person name="Jackson S.A."/>
            <person name="Sutton T.D.S."/>
            <person name="Dobson A.D.W."/>
            <person name="Rama T."/>
        </authorList>
    </citation>
    <scope>NUCLEOTIDE SEQUENCE</scope>
    <source>
        <strain evidence="1">TRa3180A</strain>
    </source>
</reference>
<organism evidence="1 2">
    <name type="scientific">Calycina marina</name>
    <dbReference type="NCBI Taxonomy" id="1763456"/>
    <lineage>
        <taxon>Eukaryota</taxon>
        <taxon>Fungi</taxon>
        <taxon>Dikarya</taxon>
        <taxon>Ascomycota</taxon>
        <taxon>Pezizomycotina</taxon>
        <taxon>Leotiomycetes</taxon>
        <taxon>Helotiales</taxon>
        <taxon>Pezizellaceae</taxon>
        <taxon>Calycina</taxon>
    </lineage>
</organism>
<sequence length="137" mass="15386">MASFDDECDLFAIDIDIPSPASSPKLPRDYQSEEAFLEVKKTWKPKVETGNIGGSIRLKSKGTTKQDSQAIMHAIEELYFEKEYGKAAGLARCVLSSGSEGEIRSVIEKYLERCEEMLRRRQVVDEALKSDFGNQGF</sequence>
<protein>
    <submittedName>
        <fullName evidence="1">Uncharacterized protein</fullName>
    </submittedName>
</protein>
<accession>A0A9P8CDV8</accession>
<name>A0A9P8CDV8_9HELO</name>
<keyword evidence="2" id="KW-1185">Reference proteome</keyword>
<comment type="caution">
    <text evidence="1">The sequence shown here is derived from an EMBL/GenBank/DDBJ whole genome shotgun (WGS) entry which is preliminary data.</text>
</comment>
<dbReference type="AlphaFoldDB" id="A0A9P8CDV8"/>
<evidence type="ECO:0000313" key="2">
    <source>
        <dbReference type="Proteomes" id="UP000887226"/>
    </source>
</evidence>